<proteinExistence type="predicted"/>
<organism evidence="4 5">
    <name type="scientific">Rhodocollybia butyracea</name>
    <dbReference type="NCBI Taxonomy" id="206335"/>
    <lineage>
        <taxon>Eukaryota</taxon>
        <taxon>Fungi</taxon>
        <taxon>Dikarya</taxon>
        <taxon>Basidiomycota</taxon>
        <taxon>Agaricomycotina</taxon>
        <taxon>Agaricomycetes</taxon>
        <taxon>Agaricomycetidae</taxon>
        <taxon>Agaricales</taxon>
        <taxon>Marasmiineae</taxon>
        <taxon>Omphalotaceae</taxon>
        <taxon>Rhodocollybia</taxon>
    </lineage>
</organism>
<feature type="transmembrane region" description="Helical" evidence="2">
    <location>
        <begin position="118"/>
        <end position="144"/>
    </location>
</feature>
<sequence>MSFDPPEELDLLNTEIWSQYVIFSATSVLVWDILIHFSDDIELLFLPRRFRPPTIVYFVSRYTFLAYSILQNFAEDSDGQCTPPKVMAVSTLGYIAVMMTLLQFFLRVKAIFCGNWFAIGFFASLWLIAAGGCSFLVIGAFGGICNSDYSFYIPVASILLHDSCVFVAISYRIFRMSVDFNTSQMWNLSGSSKEVQKRFLKIPTLWGKNLPSLSKAILREGQLYYLISLTAGILTLSLMLDQSLLPPQRLLLAPIHVVVLSVTTGHVFREVKLGRILEHEMSLAYQRESTIDNIGPLSFASAPGNQTDKSSVYDIRSTSSSLEQGEEDHFQRPAS</sequence>
<evidence type="ECO:0000313" key="5">
    <source>
        <dbReference type="Proteomes" id="UP000772434"/>
    </source>
</evidence>
<feature type="transmembrane region" description="Helical" evidence="2">
    <location>
        <begin position="16"/>
        <end position="34"/>
    </location>
</feature>
<accession>A0A9P5U787</accession>
<dbReference type="AlphaFoldDB" id="A0A9P5U787"/>
<keyword evidence="2" id="KW-0472">Membrane</keyword>
<evidence type="ECO:0000256" key="1">
    <source>
        <dbReference type="SAM" id="MobiDB-lite"/>
    </source>
</evidence>
<dbReference type="Pfam" id="PF20151">
    <property type="entry name" value="DUF6533"/>
    <property type="match status" value="1"/>
</dbReference>
<dbReference type="InterPro" id="IPR045340">
    <property type="entry name" value="DUF6533"/>
</dbReference>
<evidence type="ECO:0000313" key="4">
    <source>
        <dbReference type="EMBL" id="KAF9068554.1"/>
    </source>
</evidence>
<feature type="transmembrane region" description="Helical" evidence="2">
    <location>
        <begin position="223"/>
        <end position="244"/>
    </location>
</feature>
<feature type="transmembrane region" description="Helical" evidence="2">
    <location>
        <begin position="55"/>
        <end position="74"/>
    </location>
</feature>
<reference evidence="4" key="1">
    <citation type="submission" date="2020-11" db="EMBL/GenBank/DDBJ databases">
        <authorList>
            <consortium name="DOE Joint Genome Institute"/>
            <person name="Ahrendt S."/>
            <person name="Riley R."/>
            <person name="Andreopoulos W."/>
            <person name="Labutti K."/>
            <person name="Pangilinan J."/>
            <person name="Ruiz-Duenas F.J."/>
            <person name="Barrasa J.M."/>
            <person name="Sanchez-Garcia M."/>
            <person name="Camarero S."/>
            <person name="Miyauchi S."/>
            <person name="Serrano A."/>
            <person name="Linde D."/>
            <person name="Babiker R."/>
            <person name="Drula E."/>
            <person name="Ayuso-Fernandez I."/>
            <person name="Pacheco R."/>
            <person name="Padilla G."/>
            <person name="Ferreira P."/>
            <person name="Barriuso J."/>
            <person name="Kellner H."/>
            <person name="Castanera R."/>
            <person name="Alfaro M."/>
            <person name="Ramirez L."/>
            <person name="Pisabarro A.G."/>
            <person name="Kuo A."/>
            <person name="Tritt A."/>
            <person name="Lipzen A."/>
            <person name="He G."/>
            <person name="Yan M."/>
            <person name="Ng V."/>
            <person name="Cullen D."/>
            <person name="Martin F."/>
            <person name="Rosso M.-N."/>
            <person name="Henrissat B."/>
            <person name="Hibbett D."/>
            <person name="Martinez A.T."/>
            <person name="Grigoriev I.V."/>
        </authorList>
    </citation>
    <scope>NUCLEOTIDE SEQUENCE</scope>
    <source>
        <strain evidence="4">AH 40177</strain>
    </source>
</reference>
<dbReference type="OrthoDB" id="3038990at2759"/>
<protein>
    <recommendedName>
        <fullName evidence="3">DUF6533 domain-containing protein</fullName>
    </recommendedName>
</protein>
<feature type="region of interest" description="Disordered" evidence="1">
    <location>
        <begin position="302"/>
        <end position="335"/>
    </location>
</feature>
<feature type="transmembrane region" description="Helical" evidence="2">
    <location>
        <begin position="150"/>
        <end position="174"/>
    </location>
</feature>
<feature type="domain" description="DUF6533" evidence="3">
    <location>
        <begin position="20"/>
        <end position="65"/>
    </location>
</feature>
<gene>
    <name evidence="4" type="ORF">BDP27DRAFT_1326919</name>
</gene>
<name>A0A9P5U787_9AGAR</name>
<feature type="transmembrane region" description="Helical" evidence="2">
    <location>
        <begin position="86"/>
        <end position="106"/>
    </location>
</feature>
<keyword evidence="5" id="KW-1185">Reference proteome</keyword>
<feature type="transmembrane region" description="Helical" evidence="2">
    <location>
        <begin position="250"/>
        <end position="268"/>
    </location>
</feature>
<evidence type="ECO:0000259" key="3">
    <source>
        <dbReference type="Pfam" id="PF20151"/>
    </source>
</evidence>
<keyword evidence="2" id="KW-1133">Transmembrane helix</keyword>
<feature type="compositionally biased region" description="Polar residues" evidence="1">
    <location>
        <begin position="303"/>
        <end position="323"/>
    </location>
</feature>
<keyword evidence="2" id="KW-0812">Transmembrane</keyword>
<dbReference type="EMBL" id="JADNRY010000059">
    <property type="protein sequence ID" value="KAF9068554.1"/>
    <property type="molecule type" value="Genomic_DNA"/>
</dbReference>
<dbReference type="Proteomes" id="UP000772434">
    <property type="component" value="Unassembled WGS sequence"/>
</dbReference>
<comment type="caution">
    <text evidence="4">The sequence shown here is derived from an EMBL/GenBank/DDBJ whole genome shotgun (WGS) entry which is preliminary data.</text>
</comment>
<evidence type="ECO:0000256" key="2">
    <source>
        <dbReference type="SAM" id="Phobius"/>
    </source>
</evidence>